<reference evidence="4" key="1">
    <citation type="journal article" date="2019" name="Int. J. Syst. Evol. Microbiol.">
        <title>The Global Catalogue of Microorganisms (GCM) 10K type strain sequencing project: providing services to taxonomists for standard genome sequencing and annotation.</title>
        <authorList>
            <consortium name="The Broad Institute Genomics Platform"/>
            <consortium name="The Broad Institute Genome Sequencing Center for Infectious Disease"/>
            <person name="Wu L."/>
            <person name="Ma J."/>
        </authorList>
    </citation>
    <scope>NUCLEOTIDE SEQUENCE [LARGE SCALE GENOMIC DNA]</scope>
    <source>
        <strain evidence="4">KCTC 42087</strain>
    </source>
</reference>
<accession>A0ABW0ZUJ5</accession>
<evidence type="ECO:0000256" key="1">
    <source>
        <dbReference type="SAM" id="MobiDB-lite"/>
    </source>
</evidence>
<evidence type="ECO:0000313" key="3">
    <source>
        <dbReference type="EMBL" id="MFC5746177.1"/>
    </source>
</evidence>
<evidence type="ECO:0008006" key="5">
    <source>
        <dbReference type="Google" id="ProtNLM"/>
    </source>
</evidence>
<keyword evidence="2" id="KW-0812">Transmembrane</keyword>
<feature type="transmembrane region" description="Helical" evidence="2">
    <location>
        <begin position="48"/>
        <end position="67"/>
    </location>
</feature>
<feature type="region of interest" description="Disordered" evidence="1">
    <location>
        <begin position="72"/>
        <end position="94"/>
    </location>
</feature>
<evidence type="ECO:0000256" key="2">
    <source>
        <dbReference type="SAM" id="Phobius"/>
    </source>
</evidence>
<organism evidence="3 4">
    <name type="scientific">Actinomadura rugatobispora</name>
    <dbReference type="NCBI Taxonomy" id="1994"/>
    <lineage>
        <taxon>Bacteria</taxon>
        <taxon>Bacillati</taxon>
        <taxon>Actinomycetota</taxon>
        <taxon>Actinomycetes</taxon>
        <taxon>Streptosporangiales</taxon>
        <taxon>Thermomonosporaceae</taxon>
        <taxon>Actinomadura</taxon>
    </lineage>
</organism>
<evidence type="ECO:0000313" key="4">
    <source>
        <dbReference type="Proteomes" id="UP001596074"/>
    </source>
</evidence>
<dbReference type="Proteomes" id="UP001596074">
    <property type="component" value="Unassembled WGS sequence"/>
</dbReference>
<gene>
    <name evidence="3" type="ORF">ACFPZN_11210</name>
</gene>
<protein>
    <recommendedName>
        <fullName evidence="5">MFS transporter</fullName>
    </recommendedName>
</protein>
<keyword evidence="2" id="KW-0472">Membrane</keyword>
<proteinExistence type="predicted"/>
<sequence length="94" mass="10337">MLNTLNKMGLSSSVMYGMGFASIGASVASWAISRSAEAADIDRADRWGIFVGTWAPTFFALGCAMRLEEQWGPKGTREQMKESRERAREAMPIS</sequence>
<comment type="caution">
    <text evidence="3">The sequence shown here is derived from an EMBL/GenBank/DDBJ whole genome shotgun (WGS) entry which is preliminary data.</text>
</comment>
<name>A0ABW0ZUJ5_9ACTN</name>
<keyword evidence="4" id="KW-1185">Reference proteome</keyword>
<dbReference type="RefSeq" id="WP_378281795.1">
    <property type="nucleotide sequence ID" value="NZ_JBHSON010000012.1"/>
</dbReference>
<keyword evidence="2" id="KW-1133">Transmembrane helix</keyword>
<dbReference type="EMBL" id="JBHSON010000012">
    <property type="protein sequence ID" value="MFC5746177.1"/>
    <property type="molecule type" value="Genomic_DNA"/>
</dbReference>